<protein>
    <submittedName>
        <fullName evidence="1">Uncharacterized protein</fullName>
    </submittedName>
</protein>
<evidence type="ECO:0000313" key="1">
    <source>
        <dbReference type="EMBL" id="ONI09838.1"/>
    </source>
</evidence>
<dbReference type="Gramene" id="ONI09838">
    <property type="protein sequence ID" value="ONI09838"/>
    <property type="gene ID" value="PRUPE_4G012700"/>
</dbReference>
<dbReference type="PANTHER" id="PTHR12111:SF13">
    <property type="entry name" value="LIM ZINC-BINDING DOMAIN-CONTAINING PROTEIN"/>
    <property type="match status" value="1"/>
</dbReference>
<gene>
    <name evidence="1" type="ORF">PRUPE_4G012700</name>
</gene>
<reference evidence="1 2" key="1">
    <citation type="journal article" date="2013" name="Nat. Genet.">
        <title>The high-quality draft genome of peach (Prunus persica) identifies unique patterns of genetic diversity, domestication and genome evolution.</title>
        <authorList>
            <consortium name="International Peach Genome Initiative"/>
            <person name="Verde I."/>
            <person name="Abbott A.G."/>
            <person name="Scalabrin S."/>
            <person name="Jung S."/>
            <person name="Shu S."/>
            <person name="Marroni F."/>
            <person name="Zhebentyayeva T."/>
            <person name="Dettori M.T."/>
            <person name="Grimwood J."/>
            <person name="Cattonaro F."/>
            <person name="Zuccolo A."/>
            <person name="Rossini L."/>
            <person name="Jenkins J."/>
            <person name="Vendramin E."/>
            <person name="Meisel L.A."/>
            <person name="Decroocq V."/>
            <person name="Sosinski B."/>
            <person name="Prochnik S."/>
            <person name="Mitros T."/>
            <person name="Policriti A."/>
            <person name="Cipriani G."/>
            <person name="Dondini L."/>
            <person name="Ficklin S."/>
            <person name="Goodstein D.M."/>
            <person name="Xuan P."/>
            <person name="Del Fabbro C."/>
            <person name="Aramini V."/>
            <person name="Copetti D."/>
            <person name="Gonzalez S."/>
            <person name="Horner D.S."/>
            <person name="Falchi R."/>
            <person name="Lucas S."/>
            <person name="Mica E."/>
            <person name="Maldonado J."/>
            <person name="Lazzari B."/>
            <person name="Bielenberg D."/>
            <person name="Pirona R."/>
            <person name="Miculan M."/>
            <person name="Barakat A."/>
            <person name="Testolin R."/>
            <person name="Stella A."/>
            <person name="Tartarini S."/>
            <person name="Tonutti P."/>
            <person name="Arus P."/>
            <person name="Orellana A."/>
            <person name="Wells C."/>
            <person name="Main D."/>
            <person name="Vizzotto G."/>
            <person name="Silva H."/>
            <person name="Salamini F."/>
            <person name="Schmutz J."/>
            <person name="Morgante M."/>
            <person name="Rokhsar D.S."/>
        </authorList>
    </citation>
    <scope>NUCLEOTIDE SEQUENCE [LARGE SCALE GENOMIC DNA]</scope>
    <source>
        <strain evidence="2">cv. Nemared</strain>
    </source>
</reference>
<proteinExistence type="predicted"/>
<dbReference type="InterPro" id="IPR007590">
    <property type="entry name" value="Saf4/Yju2"/>
</dbReference>
<dbReference type="Pfam" id="PF04502">
    <property type="entry name" value="Saf4_Yju2"/>
    <property type="match status" value="1"/>
</dbReference>
<dbReference type="Proteomes" id="UP000006882">
    <property type="component" value="Chromosome G4"/>
</dbReference>
<dbReference type="GO" id="GO:0000398">
    <property type="term" value="P:mRNA splicing, via spliceosome"/>
    <property type="evidence" value="ECO:0007669"/>
    <property type="project" value="InterPro"/>
</dbReference>
<evidence type="ECO:0000313" key="2">
    <source>
        <dbReference type="Proteomes" id="UP000006882"/>
    </source>
</evidence>
<name>A0A251PE39_PRUPE</name>
<dbReference type="EMBL" id="CM007654">
    <property type="protein sequence ID" value="ONI09838.1"/>
    <property type="molecule type" value="Genomic_DNA"/>
</dbReference>
<sequence length="126" mass="14626">MAARRKNPQIENVLKMLPSSIRCTACSTVMAKDTKLNSRKEEALGEEFWEVWKDHTFRFCFSCTQCSAEIVIRSDPQYSHLTVEAGASKFYSHFIPWHPPRVEEIQQIQKRKIEEAGDAMKSLDFK</sequence>
<dbReference type="STRING" id="3760.A0A251PE39"/>
<dbReference type="AlphaFoldDB" id="A0A251PE39"/>
<organism evidence="1 2">
    <name type="scientific">Prunus persica</name>
    <name type="common">Peach</name>
    <name type="synonym">Amygdalus persica</name>
    <dbReference type="NCBI Taxonomy" id="3760"/>
    <lineage>
        <taxon>Eukaryota</taxon>
        <taxon>Viridiplantae</taxon>
        <taxon>Streptophyta</taxon>
        <taxon>Embryophyta</taxon>
        <taxon>Tracheophyta</taxon>
        <taxon>Spermatophyta</taxon>
        <taxon>Magnoliopsida</taxon>
        <taxon>eudicotyledons</taxon>
        <taxon>Gunneridae</taxon>
        <taxon>Pentapetalae</taxon>
        <taxon>rosids</taxon>
        <taxon>fabids</taxon>
        <taxon>Rosales</taxon>
        <taxon>Rosaceae</taxon>
        <taxon>Amygdaloideae</taxon>
        <taxon>Amygdaleae</taxon>
        <taxon>Prunus</taxon>
    </lineage>
</organism>
<dbReference type="PANTHER" id="PTHR12111">
    <property type="entry name" value="SPLICING FACTOR YJU2"/>
    <property type="match status" value="1"/>
</dbReference>
<keyword evidence="2" id="KW-1185">Reference proteome</keyword>
<accession>A0A251PE39</accession>